<dbReference type="InterPro" id="IPR020103">
    <property type="entry name" value="PsdUridine_synth_cat_dom_sf"/>
</dbReference>
<gene>
    <name evidence="9" type="ORF">ACERLL_14180</name>
</gene>
<dbReference type="EMBL" id="JBGUAW010000010">
    <property type="protein sequence ID" value="MFA9461968.1"/>
    <property type="molecule type" value="Genomic_DNA"/>
</dbReference>
<comment type="function">
    <text evidence="5">Responsible for synthesis of pseudouridine from uracil-2605 in 23S ribosomal RNA.</text>
</comment>
<dbReference type="InterPro" id="IPR002942">
    <property type="entry name" value="S4_RNA-bd"/>
</dbReference>
<comment type="catalytic activity">
    <reaction evidence="4">
        <text>uridine(2605) in 23S rRNA = pseudouridine(2605) in 23S rRNA</text>
        <dbReference type="Rhea" id="RHEA:42520"/>
        <dbReference type="Rhea" id="RHEA-COMP:10095"/>
        <dbReference type="Rhea" id="RHEA-COMP:10096"/>
        <dbReference type="ChEBI" id="CHEBI:65314"/>
        <dbReference type="ChEBI" id="CHEBI:65315"/>
        <dbReference type="EC" id="5.4.99.22"/>
    </reaction>
</comment>
<dbReference type="SUPFAM" id="SSF55174">
    <property type="entry name" value="Alpha-L RNA-binding motif"/>
    <property type="match status" value="1"/>
</dbReference>
<organism evidence="9 10">
    <name type="scientific">Thiohalorhabdus methylotrophus</name>
    <dbReference type="NCBI Taxonomy" id="3242694"/>
    <lineage>
        <taxon>Bacteria</taxon>
        <taxon>Pseudomonadati</taxon>
        <taxon>Pseudomonadota</taxon>
        <taxon>Gammaproteobacteria</taxon>
        <taxon>Thiohalorhabdales</taxon>
        <taxon>Thiohalorhabdaceae</taxon>
        <taxon>Thiohalorhabdus</taxon>
    </lineage>
</organism>
<keyword evidence="3 7" id="KW-0413">Isomerase</keyword>
<dbReference type="Pfam" id="PF00849">
    <property type="entry name" value="PseudoU_synth_2"/>
    <property type="match status" value="1"/>
</dbReference>
<dbReference type="PROSITE" id="PS50889">
    <property type="entry name" value="S4"/>
    <property type="match status" value="1"/>
</dbReference>
<comment type="caution">
    <text evidence="9">The sequence shown here is derived from an EMBL/GenBank/DDBJ whole genome shotgun (WGS) entry which is preliminary data.</text>
</comment>
<proteinExistence type="inferred from homology"/>
<dbReference type="CDD" id="cd00165">
    <property type="entry name" value="S4"/>
    <property type="match status" value="1"/>
</dbReference>
<evidence type="ECO:0000256" key="7">
    <source>
        <dbReference type="RuleBase" id="RU003887"/>
    </source>
</evidence>
<keyword evidence="2 6" id="KW-0694">RNA-binding</keyword>
<name>A0ABV4TXA8_9GAMM</name>
<reference evidence="9 10" key="1">
    <citation type="submission" date="2024-08" db="EMBL/GenBank/DDBJ databases">
        <title>Whole-genome sequencing of halo(alkali)philic microorganisms from hypersaline lakes.</title>
        <authorList>
            <person name="Sorokin D.Y."/>
            <person name="Merkel A.Y."/>
            <person name="Messina E."/>
            <person name="Yakimov M."/>
        </authorList>
    </citation>
    <scope>NUCLEOTIDE SEQUENCE [LARGE SCALE GENOMIC DNA]</scope>
    <source>
        <strain evidence="9 10">Cl-TMA</strain>
    </source>
</reference>
<sequence>MAERVQKALARAGVASRREVDRWVVAGRVTINGQVAAPGDQVGPEDNVAIDGKTLSRRQADGETRLLAYHKPVGEVCTRSDPQGRPTVFDRLPDPGAGRWIQVGRLDVNTNGLLLLTTDGELANALMHPAREVEREYRVRVRGAPDAAVAERLQSGVELEDGPARFTRVELLPTRGKNAELRVVLTEGRKREVRRLLEAVGHPVSRLLRTRYGPVSLPRDLKPGQWRELDEGEVTRLRRAAGQDDR</sequence>
<comment type="similarity">
    <text evidence="1 7">Belongs to the pseudouridine synthase RsuA family.</text>
</comment>
<evidence type="ECO:0000256" key="2">
    <source>
        <dbReference type="ARBA" id="ARBA00022884"/>
    </source>
</evidence>
<dbReference type="PROSITE" id="PS01149">
    <property type="entry name" value="PSI_RSU"/>
    <property type="match status" value="1"/>
</dbReference>
<dbReference type="Gene3D" id="3.10.290.10">
    <property type="entry name" value="RNA-binding S4 domain"/>
    <property type="match status" value="1"/>
</dbReference>
<evidence type="ECO:0000256" key="1">
    <source>
        <dbReference type="ARBA" id="ARBA00008348"/>
    </source>
</evidence>
<dbReference type="Gene3D" id="3.30.2350.10">
    <property type="entry name" value="Pseudouridine synthase"/>
    <property type="match status" value="1"/>
</dbReference>
<dbReference type="Proteomes" id="UP001575181">
    <property type="component" value="Unassembled WGS sequence"/>
</dbReference>
<dbReference type="NCBIfam" id="TIGR00093">
    <property type="entry name" value="pseudouridine synthase"/>
    <property type="match status" value="1"/>
</dbReference>
<keyword evidence="10" id="KW-1185">Reference proteome</keyword>
<dbReference type="PANTHER" id="PTHR47683:SF3">
    <property type="entry name" value="RIBOSOMAL LARGE SUBUNIT PSEUDOURIDINE SYNTHASE B"/>
    <property type="match status" value="1"/>
</dbReference>
<dbReference type="GO" id="GO:0016853">
    <property type="term" value="F:isomerase activity"/>
    <property type="evidence" value="ECO:0007669"/>
    <property type="project" value="UniProtKB-KW"/>
</dbReference>
<dbReference type="InterPro" id="IPR006145">
    <property type="entry name" value="PsdUridine_synth_RsuA/RluA"/>
</dbReference>
<dbReference type="RefSeq" id="WP_373656757.1">
    <property type="nucleotide sequence ID" value="NZ_JBGUAW010000010.1"/>
</dbReference>
<evidence type="ECO:0000256" key="5">
    <source>
        <dbReference type="ARBA" id="ARBA00037383"/>
    </source>
</evidence>
<dbReference type="InterPro" id="IPR018496">
    <property type="entry name" value="PsdUridine_synth_RsuA/RluB_CS"/>
</dbReference>
<dbReference type="CDD" id="cd02556">
    <property type="entry name" value="PseudoU_synth_RluB"/>
    <property type="match status" value="1"/>
</dbReference>
<protein>
    <recommendedName>
        <fullName evidence="7">Pseudouridine synthase</fullName>
        <ecNumber evidence="7">5.4.99.-</ecNumber>
    </recommendedName>
</protein>
<evidence type="ECO:0000256" key="3">
    <source>
        <dbReference type="ARBA" id="ARBA00023235"/>
    </source>
</evidence>
<evidence type="ECO:0000313" key="9">
    <source>
        <dbReference type="EMBL" id="MFA9461968.1"/>
    </source>
</evidence>
<feature type="domain" description="RNA-binding S4" evidence="8">
    <location>
        <begin position="3"/>
        <end position="63"/>
    </location>
</feature>
<evidence type="ECO:0000313" key="10">
    <source>
        <dbReference type="Proteomes" id="UP001575181"/>
    </source>
</evidence>
<evidence type="ECO:0000259" key="8">
    <source>
        <dbReference type="SMART" id="SM00363"/>
    </source>
</evidence>
<dbReference type="SMART" id="SM00363">
    <property type="entry name" value="S4"/>
    <property type="match status" value="1"/>
</dbReference>
<evidence type="ECO:0000256" key="6">
    <source>
        <dbReference type="PROSITE-ProRule" id="PRU00182"/>
    </source>
</evidence>
<dbReference type="InterPro" id="IPR000748">
    <property type="entry name" value="PsdUridine_synth_RsuA/RluB/E/F"/>
</dbReference>
<evidence type="ECO:0000256" key="4">
    <source>
        <dbReference type="ARBA" id="ARBA00036944"/>
    </source>
</evidence>
<accession>A0ABV4TXA8</accession>
<dbReference type="InterPro" id="IPR036986">
    <property type="entry name" value="S4_RNA-bd_sf"/>
</dbReference>
<dbReference type="PANTHER" id="PTHR47683">
    <property type="entry name" value="PSEUDOURIDINE SYNTHASE FAMILY PROTEIN-RELATED"/>
    <property type="match status" value="1"/>
</dbReference>
<dbReference type="InterPro" id="IPR050343">
    <property type="entry name" value="RsuA_PseudoU_synthase"/>
</dbReference>
<dbReference type="EC" id="5.4.99.-" evidence="7"/>
<dbReference type="SUPFAM" id="SSF55120">
    <property type="entry name" value="Pseudouridine synthase"/>
    <property type="match status" value="1"/>
</dbReference>
<dbReference type="Pfam" id="PF01479">
    <property type="entry name" value="S4"/>
    <property type="match status" value="1"/>
</dbReference>